<proteinExistence type="predicted"/>
<accession>A0ACC0K592</accession>
<protein>
    <submittedName>
        <fullName evidence="1">Uncharacterized protein</fullName>
    </submittedName>
</protein>
<reference evidence="1 2" key="1">
    <citation type="journal article" date="2022" name="Genome Biol. Evol.">
        <title>The Spruce Budworm Genome: Reconstructing the Evolutionary History of Antifreeze Proteins.</title>
        <authorList>
            <person name="Beliveau C."/>
            <person name="Gagne P."/>
            <person name="Picq S."/>
            <person name="Vernygora O."/>
            <person name="Keeling C.I."/>
            <person name="Pinkney K."/>
            <person name="Doucet D."/>
            <person name="Wen F."/>
            <person name="Johnston J.S."/>
            <person name="Maaroufi H."/>
            <person name="Boyle B."/>
            <person name="Laroche J."/>
            <person name="Dewar K."/>
            <person name="Juretic N."/>
            <person name="Blackburn G."/>
            <person name="Nisole A."/>
            <person name="Brunet B."/>
            <person name="Brandao M."/>
            <person name="Lumley L."/>
            <person name="Duan J."/>
            <person name="Quan G."/>
            <person name="Lucarotti C.J."/>
            <person name="Roe A.D."/>
            <person name="Sperling F.A.H."/>
            <person name="Levesque R.C."/>
            <person name="Cusson M."/>
        </authorList>
    </citation>
    <scope>NUCLEOTIDE SEQUENCE [LARGE SCALE GENOMIC DNA]</scope>
    <source>
        <strain evidence="1">Glfc:IPQL:Cfum</strain>
    </source>
</reference>
<keyword evidence="2" id="KW-1185">Reference proteome</keyword>
<name>A0ACC0K592_CHOFU</name>
<gene>
    <name evidence="1" type="ORF">MSG28_016029</name>
</gene>
<organism evidence="1 2">
    <name type="scientific">Choristoneura fumiferana</name>
    <name type="common">Spruce budworm moth</name>
    <name type="synonym">Archips fumiferana</name>
    <dbReference type="NCBI Taxonomy" id="7141"/>
    <lineage>
        <taxon>Eukaryota</taxon>
        <taxon>Metazoa</taxon>
        <taxon>Ecdysozoa</taxon>
        <taxon>Arthropoda</taxon>
        <taxon>Hexapoda</taxon>
        <taxon>Insecta</taxon>
        <taxon>Pterygota</taxon>
        <taxon>Neoptera</taxon>
        <taxon>Endopterygota</taxon>
        <taxon>Lepidoptera</taxon>
        <taxon>Glossata</taxon>
        <taxon>Ditrysia</taxon>
        <taxon>Tortricoidea</taxon>
        <taxon>Tortricidae</taxon>
        <taxon>Tortricinae</taxon>
        <taxon>Choristoneura</taxon>
    </lineage>
</organism>
<dbReference type="Proteomes" id="UP001064048">
    <property type="component" value="Chromosome 30"/>
</dbReference>
<dbReference type="EMBL" id="CM046130">
    <property type="protein sequence ID" value="KAI8431529.1"/>
    <property type="molecule type" value="Genomic_DNA"/>
</dbReference>
<evidence type="ECO:0000313" key="2">
    <source>
        <dbReference type="Proteomes" id="UP001064048"/>
    </source>
</evidence>
<evidence type="ECO:0000313" key="1">
    <source>
        <dbReference type="EMBL" id="KAI8431529.1"/>
    </source>
</evidence>
<comment type="caution">
    <text evidence="1">The sequence shown here is derived from an EMBL/GenBank/DDBJ whole genome shotgun (WGS) entry which is preliminary data.</text>
</comment>
<sequence length="131" mass="14844">MNAAKKFAKKVKKKKSTINMIKCNFCSKIFNDRAALTGHLKVHSTDLLYECNLCDYAGKTQKYLSRHIKVKHGGNKEFECDVCGKTFHFGCKLKVHMRVHTGEKPYKCGVCGKSFNASYSLNTHKLIHTGK</sequence>